<protein>
    <submittedName>
        <fullName evidence="2">Uncharacterized protein</fullName>
    </submittedName>
</protein>
<sequence length="130" mass="14569">ADAAVGRSNFPVRPTVGTLLAKENIHPGGTRARAGAGWMKQSQVNDLSLQQDKSAAALPDFSFWSGLLVSIVYPRNVLELKKRPRAVPETKDERQETIDKTLETKDNRREATDETQQARDNRRETIGKRQ</sequence>
<evidence type="ECO:0000313" key="2">
    <source>
        <dbReference type="EMBL" id="KAK7500681.1"/>
    </source>
</evidence>
<evidence type="ECO:0000256" key="1">
    <source>
        <dbReference type="SAM" id="MobiDB-lite"/>
    </source>
</evidence>
<feature type="non-terminal residue" evidence="2">
    <location>
        <position position="1"/>
    </location>
</feature>
<proteinExistence type="predicted"/>
<reference evidence="2 3" key="1">
    <citation type="journal article" date="2023" name="Sci. Data">
        <title>Genome assembly of the Korean intertidal mud-creeper Batillaria attramentaria.</title>
        <authorList>
            <person name="Patra A.K."/>
            <person name="Ho P.T."/>
            <person name="Jun S."/>
            <person name="Lee S.J."/>
            <person name="Kim Y."/>
            <person name="Won Y.J."/>
        </authorList>
    </citation>
    <scope>NUCLEOTIDE SEQUENCE [LARGE SCALE GENOMIC DNA]</scope>
    <source>
        <strain evidence="2">Wonlab-2016</strain>
    </source>
</reference>
<dbReference type="Proteomes" id="UP001519460">
    <property type="component" value="Unassembled WGS sequence"/>
</dbReference>
<comment type="caution">
    <text evidence="2">The sequence shown here is derived from an EMBL/GenBank/DDBJ whole genome shotgun (WGS) entry which is preliminary data.</text>
</comment>
<evidence type="ECO:0000313" key="3">
    <source>
        <dbReference type="Proteomes" id="UP001519460"/>
    </source>
</evidence>
<gene>
    <name evidence="2" type="ORF">BaRGS_00007925</name>
</gene>
<feature type="region of interest" description="Disordered" evidence="1">
    <location>
        <begin position="84"/>
        <end position="130"/>
    </location>
</feature>
<keyword evidence="3" id="KW-1185">Reference proteome</keyword>
<name>A0ABD0LMA0_9CAEN</name>
<accession>A0ABD0LMA0</accession>
<dbReference type="EMBL" id="JACVVK020000035">
    <property type="protein sequence ID" value="KAK7500681.1"/>
    <property type="molecule type" value="Genomic_DNA"/>
</dbReference>
<organism evidence="2 3">
    <name type="scientific">Batillaria attramentaria</name>
    <dbReference type="NCBI Taxonomy" id="370345"/>
    <lineage>
        <taxon>Eukaryota</taxon>
        <taxon>Metazoa</taxon>
        <taxon>Spiralia</taxon>
        <taxon>Lophotrochozoa</taxon>
        <taxon>Mollusca</taxon>
        <taxon>Gastropoda</taxon>
        <taxon>Caenogastropoda</taxon>
        <taxon>Sorbeoconcha</taxon>
        <taxon>Cerithioidea</taxon>
        <taxon>Batillariidae</taxon>
        <taxon>Batillaria</taxon>
    </lineage>
</organism>
<dbReference type="AlphaFoldDB" id="A0ABD0LMA0"/>